<feature type="transmembrane region" description="Helical" evidence="1">
    <location>
        <begin position="303"/>
        <end position="323"/>
    </location>
</feature>
<dbReference type="EMBL" id="SHKR01000018">
    <property type="protein sequence ID" value="RZU01893.1"/>
    <property type="molecule type" value="Genomic_DNA"/>
</dbReference>
<evidence type="ECO:0000313" key="2">
    <source>
        <dbReference type="EMBL" id="RZU01893.1"/>
    </source>
</evidence>
<feature type="transmembrane region" description="Helical" evidence="1">
    <location>
        <begin position="269"/>
        <end position="291"/>
    </location>
</feature>
<gene>
    <name evidence="2" type="ORF">EV645_7997</name>
</gene>
<reference evidence="2 3" key="1">
    <citation type="journal article" date="2015" name="Stand. Genomic Sci.">
        <title>Genomic Encyclopedia of Bacterial and Archaeal Type Strains, Phase III: the genomes of soil and plant-associated and newly described type strains.</title>
        <authorList>
            <person name="Whitman W.B."/>
            <person name="Woyke T."/>
            <person name="Klenk H.P."/>
            <person name="Zhou Y."/>
            <person name="Lilburn T.G."/>
            <person name="Beck B.J."/>
            <person name="De Vos P."/>
            <person name="Vandamme P."/>
            <person name="Eisen J.A."/>
            <person name="Garrity G."/>
            <person name="Hugenholtz P."/>
            <person name="Kyrpides N.C."/>
        </authorList>
    </citation>
    <scope>NUCLEOTIDE SEQUENCE [LARGE SCALE GENOMIC DNA]</scope>
    <source>
        <strain evidence="2 3">VKM Ac-2540</strain>
    </source>
</reference>
<feature type="transmembrane region" description="Helical" evidence="1">
    <location>
        <begin position="245"/>
        <end position="263"/>
    </location>
</feature>
<keyword evidence="1" id="KW-0472">Membrane</keyword>
<proteinExistence type="predicted"/>
<keyword evidence="3" id="KW-1185">Reference proteome</keyword>
<keyword evidence="1" id="KW-1133">Transmembrane helix</keyword>
<feature type="transmembrane region" description="Helical" evidence="1">
    <location>
        <begin position="144"/>
        <end position="162"/>
    </location>
</feature>
<evidence type="ECO:0000313" key="3">
    <source>
        <dbReference type="Proteomes" id="UP000292027"/>
    </source>
</evidence>
<accession>A0A4Q7VYW0</accession>
<sequence>MVVPGVGAMGVDVVFWSVVLARFVLPLFIPKYPLPAIIACLVLDAADQTIFQTFGFNPPFYQSYDKAMDVFYLSVAYTAGLRNWANLSAFRINRFLFFYRQIGVVAFELTGLRWLLLVFPNTFEYFFIAYETVRTRWNPRRGGFKFWLIVAGAIWIFIKLPQEYWIHIAKLDVTDTIRDVPWFGPALAAGILILIAVLLFVVRPRLPQRDWSLRIAADPLPSAVATARERAAFQARHRKVFDEAALEKIFLIGLISVIYGRVLPGVDATSLQIFLGVAFYAIVNAALGLWAAKRGHSWQSAGISFLVVFVTNIALVTVAALLLRRGEGHIQPIDTLFFVFLFSILTTLYDRYRPIYDYRVEMAKSETTA</sequence>
<comment type="caution">
    <text evidence="2">The sequence shown here is derived from an EMBL/GenBank/DDBJ whole genome shotgun (WGS) entry which is preliminary data.</text>
</comment>
<dbReference type="AlphaFoldDB" id="A0A4Q7VYW0"/>
<keyword evidence="1" id="KW-0812">Transmembrane</keyword>
<evidence type="ECO:0000256" key="1">
    <source>
        <dbReference type="SAM" id="Phobius"/>
    </source>
</evidence>
<organism evidence="2 3">
    <name type="scientific">Kribbella rubisoli</name>
    <dbReference type="NCBI Taxonomy" id="3075929"/>
    <lineage>
        <taxon>Bacteria</taxon>
        <taxon>Bacillati</taxon>
        <taxon>Actinomycetota</taxon>
        <taxon>Actinomycetes</taxon>
        <taxon>Propionibacteriales</taxon>
        <taxon>Kribbellaceae</taxon>
        <taxon>Kribbella</taxon>
    </lineage>
</organism>
<dbReference type="Proteomes" id="UP000292027">
    <property type="component" value="Unassembled WGS sequence"/>
</dbReference>
<protein>
    <submittedName>
        <fullName evidence="2">Uncharacterized protein</fullName>
    </submittedName>
</protein>
<feature type="transmembrane region" description="Helical" evidence="1">
    <location>
        <begin position="182"/>
        <end position="202"/>
    </location>
</feature>
<feature type="transmembrane region" description="Helical" evidence="1">
    <location>
        <begin position="329"/>
        <end position="349"/>
    </location>
</feature>
<name>A0A4Q7VYW0_9ACTN</name>